<dbReference type="InterPro" id="IPR036420">
    <property type="entry name" value="BRCT_dom_sf"/>
</dbReference>
<dbReference type="Gene3D" id="2.40.50.140">
    <property type="entry name" value="Nucleic acid-binding proteins"/>
    <property type="match status" value="1"/>
</dbReference>
<dbReference type="EC" id="6.5.1.1" evidence="4"/>
<evidence type="ECO:0000256" key="18">
    <source>
        <dbReference type="ARBA" id="ARBA00034003"/>
    </source>
</evidence>
<feature type="domain" description="ATP-dependent DNA ligase family profile" evidence="20">
    <location>
        <begin position="343"/>
        <end position="475"/>
    </location>
</feature>
<dbReference type="InterPro" id="IPR029710">
    <property type="entry name" value="LIG4"/>
</dbReference>
<dbReference type="GO" id="GO:0006303">
    <property type="term" value="P:double-strand break repair via nonhomologous end joining"/>
    <property type="evidence" value="ECO:0007669"/>
    <property type="project" value="TreeGrafter"/>
</dbReference>
<dbReference type="SUPFAM" id="SSF56091">
    <property type="entry name" value="DNA ligase/mRNA capping enzyme, catalytic domain"/>
    <property type="match status" value="1"/>
</dbReference>
<evidence type="ECO:0000256" key="8">
    <source>
        <dbReference type="ARBA" id="ARBA00022737"/>
    </source>
</evidence>
<sequence>MNDTFNRFSNLCALFDQIQNCRGTDLKKQRFRKYLMEWRTRYGNDFYEPMRLLLPHLDKKRYHLKESKLGMAYTDALGLSRTSEDAYRLKQWKAPGNAGKYSNASDFSAVVYEIVAPRSTVQQHTQTVHDVSELLDSLSRAEGDEKKRSQIFRDIVNKYTPFEQRWLVRIILKDMKMGMSDNSMFDVFHPQARDLFAVCSSLEKVCSDLKDPFTKLGKSTIELFSPFKPQLAAPWSIKDARDATLVQHNGIFYIEQKIDGERIQMHYDKAQDKFLWWSRRGTDYTHLYGGSPHVPGLARRMAECIKADTLILDGEMVSYDPKLDAYLPFGTLKTSAKDEPLDMDPYRARSCFIVFDIVYCNGRPLLEYALKDRLRVLNSVVTEKRGHLNILRRQEKSTHDDILEALEKAIANREEGLVIKNPGSVYEPGARNKSWLKMKPEYVDNENCDLLIVGGCYGSGKRRNRIGQFFCAVRDSTIPESEPPRFMTFAIVGTGYTINEMDEIGQVFQHMEKYNNKKHPPWFMHPQGSSEKPHVLVDYDSSYIIEVKAAEITHSNQFGCGYTLRFPRFVRIRKDKSWRDCMSYSDVQKALHTGSISGKKRKDLSMKDLLEQRQKRIKKTIKRTTQQYTLPPSMQGVDTNELTRRSHIFDGLTMCVLRGSTTYQQKHVEALVFENGGQLSQLAKGANYVIAGSRNVRVEAVIKSDRDVIKPEWIVDCDKSQDLLPLEPRYMYHTTEATARDFRSNFDRWGDSYTKDATLDGFREVMKHVPVTADTEKTRQVALQLNAKYFNYRNLPSAYFLRIKAYIPEIKNPATNAERRGAQRLWLAGQLIRAYHGQVTQDQAEDGITTVIMDHENLQSLSELTEAFVKRKPLPRFVTTEWVDVCVTNHTMVDEESK</sequence>
<dbReference type="CDD" id="cd07968">
    <property type="entry name" value="OBF_DNA_ligase_IV"/>
    <property type="match status" value="1"/>
</dbReference>
<keyword evidence="10" id="KW-0227">DNA damage</keyword>
<dbReference type="Pfam" id="PF04679">
    <property type="entry name" value="DNA_ligase_A_C"/>
    <property type="match status" value="1"/>
</dbReference>
<keyword evidence="7" id="KW-0479">Metal-binding</keyword>
<dbReference type="SMART" id="SM00292">
    <property type="entry name" value="BRCT"/>
    <property type="match status" value="1"/>
</dbReference>
<dbReference type="PROSITE" id="PS50160">
    <property type="entry name" value="DNA_LIGASE_A3"/>
    <property type="match status" value="1"/>
</dbReference>
<name>A0A1X2H9H8_SYNRA</name>
<evidence type="ECO:0000256" key="16">
    <source>
        <dbReference type="ARBA" id="ARBA00030676"/>
    </source>
</evidence>
<dbReference type="InterPro" id="IPR044125">
    <property type="entry name" value="Adenylation_DNA_ligase_IV"/>
</dbReference>
<evidence type="ECO:0000259" key="20">
    <source>
        <dbReference type="PROSITE" id="PS50160"/>
    </source>
</evidence>
<dbReference type="AlphaFoldDB" id="A0A1X2H9H8"/>
<keyword evidence="9" id="KW-0547">Nucleotide-binding</keyword>
<dbReference type="Pfam" id="PF04675">
    <property type="entry name" value="DNA_ligase_A_N"/>
    <property type="match status" value="1"/>
</dbReference>
<keyword evidence="12" id="KW-0460">Magnesium</keyword>
<protein>
    <recommendedName>
        <fullName evidence="5">DNA ligase 4</fullName>
        <ecNumber evidence="4">6.5.1.1</ecNumber>
    </recommendedName>
    <alternativeName>
        <fullName evidence="17">DNA ligase IV</fullName>
    </alternativeName>
    <alternativeName>
        <fullName evidence="16">Polydeoxyribonucleotide synthase [ATP] 4</fullName>
    </alternativeName>
</protein>
<dbReference type="PANTHER" id="PTHR45997:SF1">
    <property type="entry name" value="DNA LIGASE 4"/>
    <property type="match status" value="1"/>
</dbReference>
<comment type="catalytic activity">
    <reaction evidence="18">
        <text>ATP + (deoxyribonucleotide)n-3'-hydroxyl + 5'-phospho-(deoxyribonucleotide)m = (deoxyribonucleotide)n+m + AMP + diphosphate.</text>
        <dbReference type="EC" id="6.5.1.1"/>
    </reaction>
</comment>
<keyword evidence="8" id="KW-0677">Repeat</keyword>
<dbReference type="SUPFAM" id="SSF52113">
    <property type="entry name" value="BRCT domain"/>
    <property type="match status" value="1"/>
</dbReference>
<comment type="similarity">
    <text evidence="3 19">Belongs to the ATP-dependent DNA ligase family.</text>
</comment>
<dbReference type="Proteomes" id="UP000242180">
    <property type="component" value="Unassembled WGS sequence"/>
</dbReference>
<dbReference type="PROSITE" id="PS50172">
    <property type="entry name" value="BRCT"/>
    <property type="match status" value="2"/>
</dbReference>
<evidence type="ECO:0000259" key="21">
    <source>
        <dbReference type="PROSITE" id="PS50172"/>
    </source>
</evidence>
<keyword evidence="13" id="KW-0233">DNA recombination</keyword>
<evidence type="ECO:0000256" key="14">
    <source>
        <dbReference type="ARBA" id="ARBA00023204"/>
    </source>
</evidence>
<dbReference type="GO" id="GO:0046872">
    <property type="term" value="F:metal ion binding"/>
    <property type="evidence" value="ECO:0007669"/>
    <property type="project" value="UniProtKB-KW"/>
</dbReference>
<dbReference type="Pfam" id="PF01068">
    <property type="entry name" value="DNA_ligase_A_M"/>
    <property type="match status" value="1"/>
</dbReference>
<keyword evidence="15" id="KW-0539">Nucleus</keyword>
<evidence type="ECO:0000256" key="6">
    <source>
        <dbReference type="ARBA" id="ARBA00022598"/>
    </source>
</evidence>
<evidence type="ECO:0000256" key="2">
    <source>
        <dbReference type="ARBA" id="ARBA00004123"/>
    </source>
</evidence>
<accession>A0A1X2H9H8</accession>
<dbReference type="GO" id="GO:0006310">
    <property type="term" value="P:DNA recombination"/>
    <property type="evidence" value="ECO:0007669"/>
    <property type="project" value="UniProtKB-KW"/>
</dbReference>
<evidence type="ECO:0000256" key="15">
    <source>
        <dbReference type="ARBA" id="ARBA00023242"/>
    </source>
</evidence>
<evidence type="ECO:0000313" key="23">
    <source>
        <dbReference type="Proteomes" id="UP000242180"/>
    </source>
</evidence>
<dbReference type="InterPro" id="IPR021536">
    <property type="entry name" value="DNA_ligase_IV_dom"/>
</dbReference>
<dbReference type="CDD" id="cd07903">
    <property type="entry name" value="Adenylation_DNA_ligase_IV"/>
    <property type="match status" value="1"/>
</dbReference>
<evidence type="ECO:0000256" key="4">
    <source>
        <dbReference type="ARBA" id="ARBA00012727"/>
    </source>
</evidence>
<dbReference type="Gene3D" id="3.30.470.30">
    <property type="entry name" value="DNA ligase/mRNA capping enzyme"/>
    <property type="match status" value="1"/>
</dbReference>
<evidence type="ECO:0000256" key="19">
    <source>
        <dbReference type="RuleBase" id="RU004196"/>
    </source>
</evidence>
<dbReference type="InterPro" id="IPR036599">
    <property type="entry name" value="DNA_ligase_N_sf"/>
</dbReference>
<dbReference type="InterPro" id="IPR016059">
    <property type="entry name" value="DNA_ligase_ATP-dep_CS"/>
</dbReference>
<evidence type="ECO:0000256" key="5">
    <source>
        <dbReference type="ARBA" id="ARBA00022073"/>
    </source>
</evidence>
<dbReference type="OrthoDB" id="151490at2759"/>
<dbReference type="GO" id="GO:0003677">
    <property type="term" value="F:DNA binding"/>
    <property type="evidence" value="ECO:0007669"/>
    <property type="project" value="InterPro"/>
</dbReference>
<dbReference type="STRING" id="13706.A0A1X2H9H8"/>
<evidence type="ECO:0000256" key="10">
    <source>
        <dbReference type="ARBA" id="ARBA00022763"/>
    </source>
</evidence>
<dbReference type="GO" id="GO:0071897">
    <property type="term" value="P:DNA biosynthetic process"/>
    <property type="evidence" value="ECO:0007669"/>
    <property type="project" value="InterPro"/>
</dbReference>
<keyword evidence="6 22" id="KW-0436">Ligase</keyword>
<dbReference type="InterPro" id="IPR012340">
    <property type="entry name" value="NA-bd_OB-fold"/>
</dbReference>
<evidence type="ECO:0000256" key="13">
    <source>
        <dbReference type="ARBA" id="ARBA00023172"/>
    </source>
</evidence>
<keyword evidence="23" id="KW-1185">Reference proteome</keyword>
<proteinExistence type="inferred from homology"/>
<evidence type="ECO:0000256" key="9">
    <source>
        <dbReference type="ARBA" id="ARBA00022741"/>
    </source>
</evidence>
<dbReference type="Pfam" id="PF11411">
    <property type="entry name" value="DNA_ligase_IV"/>
    <property type="match status" value="1"/>
</dbReference>
<comment type="caution">
    <text evidence="22">The sequence shown here is derived from an EMBL/GenBank/DDBJ whole genome shotgun (WGS) entry which is preliminary data.</text>
</comment>
<dbReference type="SUPFAM" id="SSF50249">
    <property type="entry name" value="Nucleic acid-binding proteins"/>
    <property type="match status" value="1"/>
</dbReference>
<dbReference type="PROSITE" id="PS00333">
    <property type="entry name" value="DNA_LIGASE_A2"/>
    <property type="match status" value="1"/>
</dbReference>
<evidence type="ECO:0000256" key="11">
    <source>
        <dbReference type="ARBA" id="ARBA00022840"/>
    </source>
</evidence>
<dbReference type="GO" id="GO:0006297">
    <property type="term" value="P:nucleotide-excision repair, DNA gap filling"/>
    <property type="evidence" value="ECO:0007669"/>
    <property type="project" value="TreeGrafter"/>
</dbReference>
<dbReference type="SUPFAM" id="SSF117018">
    <property type="entry name" value="ATP-dependent DNA ligase DNA-binding domain"/>
    <property type="match status" value="1"/>
</dbReference>
<evidence type="ECO:0000256" key="17">
    <source>
        <dbReference type="ARBA" id="ARBA00031942"/>
    </source>
</evidence>
<dbReference type="Gene3D" id="1.10.3260.10">
    <property type="entry name" value="DNA ligase, ATP-dependent, N-terminal domain"/>
    <property type="match status" value="1"/>
</dbReference>
<dbReference type="InterPro" id="IPR012308">
    <property type="entry name" value="DNA_ligase_ATP-dep_N"/>
</dbReference>
<dbReference type="PANTHER" id="PTHR45997">
    <property type="entry name" value="DNA LIGASE 4"/>
    <property type="match status" value="1"/>
</dbReference>
<dbReference type="InParanoid" id="A0A1X2H9H8"/>
<dbReference type="GO" id="GO:0032807">
    <property type="term" value="C:DNA ligase IV complex"/>
    <property type="evidence" value="ECO:0007669"/>
    <property type="project" value="TreeGrafter"/>
</dbReference>
<dbReference type="FunCoup" id="A0A1X2H9H8">
    <property type="interactions" value="261"/>
</dbReference>
<evidence type="ECO:0000256" key="1">
    <source>
        <dbReference type="ARBA" id="ARBA00001946"/>
    </source>
</evidence>
<feature type="domain" description="BRCT" evidence="21">
    <location>
        <begin position="644"/>
        <end position="731"/>
    </location>
</feature>
<keyword evidence="11" id="KW-0067">ATP-binding</keyword>
<keyword evidence="14" id="KW-0234">DNA repair</keyword>
<dbReference type="Pfam" id="PF16589">
    <property type="entry name" value="BRCT_2"/>
    <property type="match status" value="1"/>
</dbReference>
<evidence type="ECO:0000256" key="7">
    <source>
        <dbReference type="ARBA" id="ARBA00022723"/>
    </source>
</evidence>
<dbReference type="EMBL" id="MCGN01000006">
    <property type="protein sequence ID" value="ORY95305.1"/>
    <property type="molecule type" value="Genomic_DNA"/>
</dbReference>
<dbReference type="GO" id="GO:0005524">
    <property type="term" value="F:ATP binding"/>
    <property type="evidence" value="ECO:0007669"/>
    <property type="project" value="UniProtKB-KW"/>
</dbReference>
<dbReference type="InterPro" id="IPR000977">
    <property type="entry name" value="DNA_ligase_ATP-dep"/>
</dbReference>
<dbReference type="NCBIfam" id="TIGR00574">
    <property type="entry name" value="dnl1"/>
    <property type="match status" value="1"/>
</dbReference>
<evidence type="ECO:0000256" key="3">
    <source>
        <dbReference type="ARBA" id="ARBA00007572"/>
    </source>
</evidence>
<dbReference type="InterPro" id="IPR012309">
    <property type="entry name" value="DNA_ligase_ATP-dep_C"/>
</dbReference>
<reference evidence="22 23" key="1">
    <citation type="submission" date="2016-07" db="EMBL/GenBank/DDBJ databases">
        <title>Pervasive Adenine N6-methylation of Active Genes in Fungi.</title>
        <authorList>
            <consortium name="DOE Joint Genome Institute"/>
            <person name="Mondo S.J."/>
            <person name="Dannebaum R.O."/>
            <person name="Kuo R.C."/>
            <person name="Labutti K."/>
            <person name="Haridas S."/>
            <person name="Kuo A."/>
            <person name="Salamov A."/>
            <person name="Ahrendt S.R."/>
            <person name="Lipzen A."/>
            <person name="Sullivan W."/>
            <person name="Andreopoulos W.B."/>
            <person name="Clum A."/>
            <person name="Lindquist E."/>
            <person name="Daum C."/>
            <person name="Ramamoorthy G.K."/>
            <person name="Gryganskyi A."/>
            <person name="Culley D."/>
            <person name="Magnuson J.K."/>
            <person name="James T.Y."/>
            <person name="O'Malley M.A."/>
            <person name="Stajich J.E."/>
            <person name="Spatafora J.W."/>
            <person name="Visel A."/>
            <person name="Grigoriev I.V."/>
        </authorList>
    </citation>
    <scope>NUCLEOTIDE SEQUENCE [LARGE SCALE GENOMIC DNA]</scope>
    <source>
        <strain evidence="22 23">NRRL 2496</strain>
    </source>
</reference>
<dbReference type="OMA" id="EGIMIKH"/>
<dbReference type="Gene3D" id="3.40.50.10190">
    <property type="entry name" value="BRCT domain"/>
    <property type="match status" value="2"/>
</dbReference>
<gene>
    <name evidence="22" type="ORF">BCR43DRAFT_515438</name>
</gene>
<evidence type="ECO:0000256" key="12">
    <source>
        <dbReference type="ARBA" id="ARBA00022842"/>
    </source>
</evidence>
<organism evidence="22 23">
    <name type="scientific">Syncephalastrum racemosum</name>
    <name type="common">Filamentous fungus</name>
    <dbReference type="NCBI Taxonomy" id="13706"/>
    <lineage>
        <taxon>Eukaryota</taxon>
        <taxon>Fungi</taxon>
        <taxon>Fungi incertae sedis</taxon>
        <taxon>Mucoromycota</taxon>
        <taxon>Mucoromycotina</taxon>
        <taxon>Mucoromycetes</taxon>
        <taxon>Mucorales</taxon>
        <taxon>Syncephalastraceae</taxon>
        <taxon>Syncephalastrum</taxon>
    </lineage>
</organism>
<evidence type="ECO:0000313" key="22">
    <source>
        <dbReference type="EMBL" id="ORY95305.1"/>
    </source>
</evidence>
<dbReference type="InterPro" id="IPR012310">
    <property type="entry name" value="DNA_ligase_ATP-dep_cent"/>
</dbReference>
<comment type="subcellular location">
    <subcellularLocation>
        <location evidence="2">Nucleus</location>
    </subcellularLocation>
</comment>
<dbReference type="InterPro" id="IPR001357">
    <property type="entry name" value="BRCT_dom"/>
</dbReference>
<comment type="cofactor">
    <cofactor evidence="1">
        <name>Mg(2+)</name>
        <dbReference type="ChEBI" id="CHEBI:18420"/>
    </cofactor>
</comment>
<feature type="domain" description="BRCT" evidence="21">
    <location>
        <begin position="830"/>
        <end position="898"/>
    </location>
</feature>
<dbReference type="GO" id="GO:0003910">
    <property type="term" value="F:DNA ligase (ATP) activity"/>
    <property type="evidence" value="ECO:0007669"/>
    <property type="project" value="UniProtKB-EC"/>
</dbReference>